<dbReference type="GO" id="GO:0016020">
    <property type="term" value="C:membrane"/>
    <property type="evidence" value="ECO:0007669"/>
    <property type="project" value="UniProtKB-SubCell"/>
</dbReference>
<protein>
    <submittedName>
        <fullName evidence="8">DC-STAMP domain-containing protein 1</fullName>
    </submittedName>
</protein>
<organism evidence="8">
    <name type="scientific">Drosophila rhopaloa</name>
    <name type="common">Fruit fly</name>
    <dbReference type="NCBI Taxonomy" id="1041015"/>
    <lineage>
        <taxon>Eukaryota</taxon>
        <taxon>Metazoa</taxon>
        <taxon>Ecdysozoa</taxon>
        <taxon>Arthropoda</taxon>
        <taxon>Hexapoda</taxon>
        <taxon>Insecta</taxon>
        <taxon>Pterygota</taxon>
        <taxon>Neoptera</taxon>
        <taxon>Endopterygota</taxon>
        <taxon>Diptera</taxon>
        <taxon>Brachycera</taxon>
        <taxon>Muscomorpha</taxon>
        <taxon>Ephydroidea</taxon>
        <taxon>Drosophilidae</taxon>
        <taxon>Drosophila</taxon>
        <taxon>Sophophora</taxon>
    </lineage>
</organism>
<gene>
    <name evidence="8" type="primary">LOC108045787</name>
</gene>
<evidence type="ECO:0000256" key="4">
    <source>
        <dbReference type="ARBA" id="ARBA00023136"/>
    </source>
</evidence>
<proteinExistence type="predicted"/>
<evidence type="ECO:0000259" key="7">
    <source>
        <dbReference type="Pfam" id="PF07782"/>
    </source>
</evidence>
<evidence type="ECO:0000256" key="3">
    <source>
        <dbReference type="ARBA" id="ARBA00022989"/>
    </source>
</evidence>
<evidence type="ECO:0000256" key="2">
    <source>
        <dbReference type="ARBA" id="ARBA00022692"/>
    </source>
</evidence>
<dbReference type="RefSeq" id="XP_016980697.2">
    <property type="nucleotide sequence ID" value="XM_017125208.2"/>
</dbReference>
<feature type="transmembrane region" description="Helical" evidence="6">
    <location>
        <begin position="67"/>
        <end position="83"/>
    </location>
</feature>
<evidence type="ECO:0000256" key="1">
    <source>
        <dbReference type="ARBA" id="ARBA00004141"/>
    </source>
</evidence>
<keyword evidence="5" id="KW-0175">Coiled coil</keyword>
<dbReference type="RefSeq" id="XP_016980697.1">
    <property type="nucleotide sequence ID" value="XM_017125208.1"/>
</dbReference>
<feature type="transmembrane region" description="Helical" evidence="6">
    <location>
        <begin position="377"/>
        <end position="398"/>
    </location>
</feature>
<evidence type="ECO:0000256" key="5">
    <source>
        <dbReference type="SAM" id="Coils"/>
    </source>
</evidence>
<keyword evidence="4 6" id="KW-0472">Membrane</keyword>
<dbReference type="OMA" id="EHEVRFN"/>
<dbReference type="Pfam" id="PF07782">
    <property type="entry name" value="DC_STAMP"/>
    <property type="match status" value="1"/>
</dbReference>
<feature type="transmembrane region" description="Helical" evidence="6">
    <location>
        <begin position="458"/>
        <end position="483"/>
    </location>
</feature>
<dbReference type="PANTHER" id="PTHR21041:SF17">
    <property type="entry name" value="E3 UBIQUITIN-PROTEIN LIGASE DCST1"/>
    <property type="match status" value="1"/>
</dbReference>
<sequence length="715" mass="83721">MFSFLTQPFRPFYCLLYGPESQDNARIRCLRRLLSFLLGLVLGHLLWKLVALNFSLGRLFAHGPTDLSVFTIFVLLTGTAFMLSRSTRTVIMLIFVALVGKSGRTYFRAVAFAFIISGPIDNLVANAGEVARVFVCTTMLTYNLSKTRFDLMAKPFTNTLKHMRGDVEEIRQTFGELQGVLVDLKYAVEHSDIEDDKYGDKKTKPLYERWGREARKMNISGKGMVGKELPTAAEVQERFQRNMRNRCKHQLQSGHRVCLEVFQQGYRKCTTNFPPLIGKAICWPYRVDIICELDIFGNPDKICDPSDVVPRNFGETYVQLLKAEQELFDNSSEIQVRYEVRYEEIARSKLQSAQRTSEAFTKDFERRRRIFNRVMGVLQKILCLFMLRMIFVSINYYLKYLGDVEFDNFYITDYFKHVDQRRKDERNDAILPLRTYEKSMYIDLSHIFSRTHEESTTVFFSLIQFLLEIVTAGLFILIDHMVVELLQIIRMRSLITYHQEGEHEVRFNISGVGQMARLLRTTMHNFNIHERVSTSLTNEECLPDAHVLPRSFYYKLLLLYLVILLLIYQSTTFLRMRRMICSFFYYKREKQRILFLYNRILRSRLSSLENLVRSAEDNLATYRVQQHVNLFLWLRFSCPSLFGWLRFFKCAKRNCLICQGFEDATFTYCHTCGVSYCDDCAEDLNSVCLQCGTVLSRIPEDADSSVEVYAYRKEK</sequence>
<dbReference type="InterPro" id="IPR012858">
    <property type="entry name" value="DC_STAMP-like"/>
</dbReference>
<keyword evidence="2 6" id="KW-0812">Transmembrane</keyword>
<feature type="transmembrane region" description="Helical" evidence="6">
    <location>
        <begin position="552"/>
        <end position="571"/>
    </location>
</feature>
<dbReference type="OrthoDB" id="5985669at2759"/>
<name>A0A6P4ERF5_DRORH</name>
<feature type="transmembrane region" description="Helical" evidence="6">
    <location>
        <begin position="29"/>
        <end position="47"/>
    </location>
</feature>
<dbReference type="InterPro" id="IPR051856">
    <property type="entry name" value="CSR-E3_Ligase_Protein"/>
</dbReference>
<evidence type="ECO:0000256" key="6">
    <source>
        <dbReference type="SAM" id="Phobius"/>
    </source>
</evidence>
<accession>A0A6P4ERF5</accession>
<evidence type="ECO:0000313" key="8">
    <source>
        <dbReference type="RefSeq" id="XP_016980697.1"/>
    </source>
</evidence>
<reference evidence="8" key="1">
    <citation type="submission" date="2025-08" db="UniProtKB">
        <authorList>
            <consortium name="RefSeq"/>
        </authorList>
    </citation>
    <scope>IDENTIFICATION</scope>
</reference>
<dbReference type="PANTHER" id="PTHR21041">
    <property type="entry name" value="DENDRITIC CELL-SPECIFIC TRANSMEMBRANE PROTEIN"/>
    <property type="match status" value="1"/>
</dbReference>
<feature type="coiled-coil region" evidence="5">
    <location>
        <begin position="598"/>
        <end position="625"/>
    </location>
</feature>
<feature type="domain" description="Dendritic cell-specific transmembrane protein-like" evidence="7">
    <location>
        <begin position="406"/>
        <end position="597"/>
    </location>
</feature>
<keyword evidence="3 6" id="KW-1133">Transmembrane helix</keyword>
<dbReference type="AlphaFoldDB" id="A0A6P4ERF5"/>
<comment type="subcellular location">
    <subcellularLocation>
        <location evidence="1">Membrane</location>
        <topology evidence="1">Multi-pass membrane protein</topology>
    </subcellularLocation>
</comment>